<name>A0ABS4VTT7_9PSEU</name>
<accession>A0ABS4VTT7</accession>
<sequence length="101" mass="11065">MAPRTRTPSATDWVRPWLQLTEIAVTAPWVIGYRTVALLSGGVPPGAAARREYTRMWTEKIEAFTRAGVVAATTVPGPAAAGRALTPVRDRVRRNARRLAR</sequence>
<evidence type="ECO:0000313" key="1">
    <source>
        <dbReference type="EMBL" id="MBP2367336.1"/>
    </source>
</evidence>
<protein>
    <submittedName>
        <fullName evidence="1">Uncharacterized protein</fullName>
    </submittedName>
</protein>
<organism evidence="1 2">
    <name type="scientific">Pseudonocardia parietis</name>
    <dbReference type="NCBI Taxonomy" id="570936"/>
    <lineage>
        <taxon>Bacteria</taxon>
        <taxon>Bacillati</taxon>
        <taxon>Actinomycetota</taxon>
        <taxon>Actinomycetes</taxon>
        <taxon>Pseudonocardiales</taxon>
        <taxon>Pseudonocardiaceae</taxon>
        <taxon>Pseudonocardia</taxon>
    </lineage>
</organism>
<evidence type="ECO:0000313" key="2">
    <source>
        <dbReference type="Proteomes" id="UP001519295"/>
    </source>
</evidence>
<dbReference type="EMBL" id="JAGINU010000001">
    <property type="protein sequence ID" value="MBP2367336.1"/>
    <property type="molecule type" value="Genomic_DNA"/>
</dbReference>
<keyword evidence="2" id="KW-1185">Reference proteome</keyword>
<dbReference type="RefSeq" id="WP_210027472.1">
    <property type="nucleotide sequence ID" value="NZ_JAGINU010000001.1"/>
</dbReference>
<comment type="caution">
    <text evidence="1">The sequence shown here is derived from an EMBL/GenBank/DDBJ whole genome shotgun (WGS) entry which is preliminary data.</text>
</comment>
<dbReference type="Proteomes" id="UP001519295">
    <property type="component" value="Unassembled WGS sequence"/>
</dbReference>
<proteinExistence type="predicted"/>
<reference evidence="1 2" key="1">
    <citation type="submission" date="2021-03" db="EMBL/GenBank/DDBJ databases">
        <title>Sequencing the genomes of 1000 actinobacteria strains.</title>
        <authorList>
            <person name="Klenk H.-P."/>
        </authorList>
    </citation>
    <scope>NUCLEOTIDE SEQUENCE [LARGE SCALE GENOMIC DNA]</scope>
    <source>
        <strain evidence="1 2">DSM 45256</strain>
    </source>
</reference>
<gene>
    <name evidence="1" type="ORF">JOF36_003032</name>
</gene>